<dbReference type="SUPFAM" id="SSF56059">
    <property type="entry name" value="Glutathione synthetase ATP-binding domain-like"/>
    <property type="match status" value="1"/>
</dbReference>
<proteinExistence type="predicted"/>
<dbReference type="Gene3D" id="3.30.470.20">
    <property type="entry name" value="ATP-grasp fold, B domain"/>
    <property type="match status" value="1"/>
</dbReference>
<dbReference type="AlphaFoldDB" id="A4FHC4"/>
<organism evidence="6 7">
    <name type="scientific">Saccharopolyspora erythraea (strain ATCC 11635 / DSM 40517 / JCM 4748 / NBRC 13426 / NCIMB 8594 / NRRL 2338)</name>
    <dbReference type="NCBI Taxonomy" id="405948"/>
    <lineage>
        <taxon>Bacteria</taxon>
        <taxon>Bacillati</taxon>
        <taxon>Actinomycetota</taxon>
        <taxon>Actinomycetes</taxon>
        <taxon>Pseudonocardiales</taxon>
        <taxon>Pseudonocardiaceae</taxon>
        <taxon>Saccharopolyspora</taxon>
    </lineage>
</organism>
<dbReference type="GO" id="GO:0005524">
    <property type="term" value="F:ATP binding"/>
    <property type="evidence" value="ECO:0007669"/>
    <property type="project" value="UniProtKB-UniRule"/>
</dbReference>
<dbReference type="PROSITE" id="PS50975">
    <property type="entry name" value="ATP_GRASP"/>
    <property type="match status" value="1"/>
</dbReference>
<keyword evidence="1" id="KW-0436">Ligase</keyword>
<evidence type="ECO:0000313" key="7">
    <source>
        <dbReference type="Proteomes" id="UP000006728"/>
    </source>
</evidence>
<dbReference type="PANTHER" id="PTHR43585:SF2">
    <property type="entry name" value="ATP-GRASP ENZYME FSQD"/>
    <property type="match status" value="1"/>
</dbReference>
<evidence type="ECO:0000256" key="3">
    <source>
        <dbReference type="ARBA" id="ARBA00022840"/>
    </source>
</evidence>
<gene>
    <name evidence="6" type="ordered locus">SACE_4180</name>
</gene>
<protein>
    <recommendedName>
        <fullName evidence="5">ATP-grasp domain-containing protein</fullName>
    </recommendedName>
</protein>
<dbReference type="KEGG" id="sen:SACE_4180"/>
<dbReference type="InterPro" id="IPR052032">
    <property type="entry name" value="ATP-dep_AA_Ligase"/>
</dbReference>
<accession>A4FHC4</accession>
<dbReference type="Pfam" id="PF13535">
    <property type="entry name" value="ATP-grasp_4"/>
    <property type="match status" value="1"/>
</dbReference>
<dbReference type="PROSITE" id="PS00867">
    <property type="entry name" value="CPSASE_2"/>
    <property type="match status" value="1"/>
</dbReference>
<dbReference type="EMBL" id="AM420293">
    <property type="protein sequence ID" value="CAM03449.1"/>
    <property type="molecule type" value="Genomic_DNA"/>
</dbReference>
<feature type="domain" description="ATP-grasp" evidence="5">
    <location>
        <begin position="82"/>
        <end position="321"/>
    </location>
</feature>
<keyword evidence="3 4" id="KW-0067">ATP-binding</keyword>
<dbReference type="GO" id="GO:0046872">
    <property type="term" value="F:metal ion binding"/>
    <property type="evidence" value="ECO:0007669"/>
    <property type="project" value="InterPro"/>
</dbReference>
<evidence type="ECO:0000256" key="2">
    <source>
        <dbReference type="ARBA" id="ARBA00022741"/>
    </source>
</evidence>
<dbReference type="PANTHER" id="PTHR43585">
    <property type="entry name" value="FUMIPYRROLE BIOSYNTHESIS PROTEIN C"/>
    <property type="match status" value="1"/>
</dbReference>
<reference evidence="6 7" key="1">
    <citation type="journal article" date="2007" name="Nat. Biotechnol.">
        <title>Complete genome sequence of the erythromycin-producing bacterium Saccharopolyspora erythraea NRRL23338.</title>
        <authorList>
            <person name="Oliynyk M."/>
            <person name="Samborskyy M."/>
            <person name="Lester J.B."/>
            <person name="Mironenko T."/>
            <person name="Scott N."/>
            <person name="Dickens S."/>
            <person name="Haydock S.F."/>
            <person name="Leadlay P.F."/>
        </authorList>
    </citation>
    <scope>NUCLEOTIDE SEQUENCE [LARGE SCALE GENOMIC DNA]</scope>
    <source>
        <strain evidence="7">ATCC 11635 / DSM 40517 / JCM 4748 / NBRC 13426 / NCIMB 8594 / NRRL 2338</strain>
    </source>
</reference>
<evidence type="ECO:0000256" key="1">
    <source>
        <dbReference type="ARBA" id="ARBA00022598"/>
    </source>
</evidence>
<dbReference type="Proteomes" id="UP000006728">
    <property type="component" value="Chromosome"/>
</dbReference>
<dbReference type="GO" id="GO:0016874">
    <property type="term" value="F:ligase activity"/>
    <property type="evidence" value="ECO:0007669"/>
    <property type="project" value="UniProtKB-KW"/>
</dbReference>
<dbReference type="STRING" id="405948.SACE_4180"/>
<evidence type="ECO:0000256" key="4">
    <source>
        <dbReference type="PROSITE-ProRule" id="PRU00409"/>
    </source>
</evidence>
<keyword evidence="2 4" id="KW-0547">Nucleotide-binding</keyword>
<dbReference type="InterPro" id="IPR011761">
    <property type="entry name" value="ATP-grasp"/>
</dbReference>
<evidence type="ECO:0000259" key="5">
    <source>
        <dbReference type="PROSITE" id="PS50975"/>
    </source>
</evidence>
<name>A4FHC4_SACEN</name>
<keyword evidence="7" id="KW-1185">Reference proteome</keyword>
<sequence>MMNSIENVFVLGLDDRNLALLHDLPHLRQYRFHSLLSKDELMGGEVALAEDLEKAQEKLDAFDGSIDAIIGYWDFPVSSMVPILCERYGLPGPSLQSVVKCENKYWSRLEQQEVTDAHPSFALVDLENPELPDLEFPFWLKPVKSFSSTLAFRIDSAEEFERAVEETRGEIGMVGGAFEYLLSMLDLPPQIDERTGQMCVAEEEVQGRQLTVEGYSDAHGEPNAYGVIDSICYEGTPSFLRYQYPSNLPQEVADRACDISVRVIRQIGLSSSTFNIEFFWNPDRDVLNILEVNPRLSQSHAPLFEFVDGVPNYQSMVRLALGRDPEQPSRQGEHAVAAKWYYRTFKNAFVRSVPSEEDVARVREEMPGTIVDVVANEGGWLSDLSAQDSYSYELAAIYLGGSDEEDLLARYNRAVELLPFELEEQG</sequence>
<dbReference type="InterPro" id="IPR005479">
    <property type="entry name" value="CPAse_ATP-bd"/>
</dbReference>
<evidence type="ECO:0000313" key="6">
    <source>
        <dbReference type="EMBL" id="CAM03449.1"/>
    </source>
</evidence>
<dbReference type="eggNOG" id="COG1181">
    <property type="taxonomic scope" value="Bacteria"/>
</dbReference>
<dbReference type="HOGENOM" id="CLU_051999_0_0_11"/>